<evidence type="ECO:0000256" key="7">
    <source>
        <dbReference type="SAM" id="MobiDB-lite"/>
    </source>
</evidence>
<dbReference type="Pfam" id="PF13091">
    <property type="entry name" value="PLDc_2"/>
    <property type="match status" value="1"/>
</dbReference>
<evidence type="ECO:0000313" key="10">
    <source>
        <dbReference type="EMBL" id="MFC6045619.1"/>
    </source>
</evidence>
<evidence type="ECO:0000256" key="4">
    <source>
        <dbReference type="ARBA" id="ARBA00022801"/>
    </source>
</evidence>
<gene>
    <name evidence="10" type="ORF">ACFPYL_21220</name>
</gene>
<evidence type="ECO:0000256" key="6">
    <source>
        <dbReference type="ARBA" id="ARBA00023098"/>
    </source>
</evidence>
<dbReference type="InterPro" id="IPR025202">
    <property type="entry name" value="PLD-like_dom"/>
</dbReference>
<comment type="catalytic activity">
    <reaction evidence="1">
        <text>a 1,2-diacyl-sn-glycero-3-phosphocholine + H2O = a 1,2-diacyl-sn-glycero-3-phosphate + choline + H(+)</text>
        <dbReference type="Rhea" id="RHEA:14445"/>
        <dbReference type="ChEBI" id="CHEBI:15354"/>
        <dbReference type="ChEBI" id="CHEBI:15377"/>
        <dbReference type="ChEBI" id="CHEBI:15378"/>
        <dbReference type="ChEBI" id="CHEBI:57643"/>
        <dbReference type="ChEBI" id="CHEBI:58608"/>
        <dbReference type="EC" id="3.1.4.4"/>
    </reaction>
</comment>
<keyword evidence="6" id="KW-0443">Lipid metabolism</keyword>
<organism evidence="10 11">
    <name type="scientific">Nocardioides hankookensis</name>
    <dbReference type="NCBI Taxonomy" id="443157"/>
    <lineage>
        <taxon>Bacteria</taxon>
        <taxon>Bacillati</taxon>
        <taxon>Actinomycetota</taxon>
        <taxon>Actinomycetes</taxon>
        <taxon>Propionibacteriales</taxon>
        <taxon>Nocardioidaceae</taxon>
        <taxon>Nocardioides</taxon>
    </lineage>
</organism>
<keyword evidence="11" id="KW-1185">Reference proteome</keyword>
<keyword evidence="4" id="KW-0378">Hydrolase</keyword>
<dbReference type="InterPro" id="IPR051406">
    <property type="entry name" value="PLD_domain"/>
</dbReference>
<keyword evidence="8" id="KW-0732">Signal</keyword>
<evidence type="ECO:0000259" key="9">
    <source>
        <dbReference type="Pfam" id="PF13091"/>
    </source>
</evidence>
<evidence type="ECO:0000256" key="1">
    <source>
        <dbReference type="ARBA" id="ARBA00000798"/>
    </source>
</evidence>
<evidence type="ECO:0000256" key="8">
    <source>
        <dbReference type="SAM" id="SignalP"/>
    </source>
</evidence>
<feature type="domain" description="Phospholipase D-like" evidence="9">
    <location>
        <begin position="71"/>
        <end position="222"/>
    </location>
</feature>
<dbReference type="RefSeq" id="WP_379159154.1">
    <property type="nucleotide sequence ID" value="NZ_JBHSRJ010000009.1"/>
</dbReference>
<dbReference type="Gene3D" id="3.30.870.10">
    <property type="entry name" value="Endonuclease Chain A"/>
    <property type="match status" value="1"/>
</dbReference>
<name>A0ABW1LPF7_9ACTN</name>
<protein>
    <recommendedName>
        <fullName evidence="3">phospholipase D</fullName>
        <ecNumber evidence="3">3.1.4.4</ecNumber>
    </recommendedName>
</protein>
<dbReference type="SUPFAM" id="SSF56024">
    <property type="entry name" value="Phospholipase D/nuclease"/>
    <property type="match status" value="1"/>
</dbReference>
<reference evidence="11" key="1">
    <citation type="journal article" date="2019" name="Int. J. Syst. Evol. Microbiol.">
        <title>The Global Catalogue of Microorganisms (GCM) 10K type strain sequencing project: providing services to taxonomists for standard genome sequencing and annotation.</title>
        <authorList>
            <consortium name="The Broad Institute Genomics Platform"/>
            <consortium name="The Broad Institute Genome Sequencing Center for Infectious Disease"/>
            <person name="Wu L."/>
            <person name="Ma J."/>
        </authorList>
    </citation>
    <scope>NUCLEOTIDE SEQUENCE [LARGE SCALE GENOMIC DNA]</scope>
    <source>
        <strain evidence="11">CCUG 54522</strain>
    </source>
</reference>
<evidence type="ECO:0000313" key="11">
    <source>
        <dbReference type="Proteomes" id="UP001596135"/>
    </source>
</evidence>
<proteinExistence type="inferred from homology"/>
<feature type="chain" id="PRO_5046950594" description="phospholipase D" evidence="8">
    <location>
        <begin position="21"/>
        <end position="449"/>
    </location>
</feature>
<dbReference type="PANTHER" id="PTHR43856">
    <property type="entry name" value="CARDIOLIPIN HYDROLASE"/>
    <property type="match status" value="1"/>
</dbReference>
<evidence type="ECO:0000256" key="2">
    <source>
        <dbReference type="ARBA" id="ARBA00008664"/>
    </source>
</evidence>
<feature type="signal peptide" evidence="8">
    <location>
        <begin position="1"/>
        <end position="20"/>
    </location>
</feature>
<dbReference type="EMBL" id="JBHSRJ010000009">
    <property type="protein sequence ID" value="MFC6045619.1"/>
    <property type="molecule type" value="Genomic_DNA"/>
</dbReference>
<evidence type="ECO:0000256" key="5">
    <source>
        <dbReference type="ARBA" id="ARBA00022963"/>
    </source>
</evidence>
<keyword evidence="5" id="KW-0442">Lipid degradation</keyword>
<evidence type="ECO:0000256" key="3">
    <source>
        <dbReference type="ARBA" id="ARBA00012027"/>
    </source>
</evidence>
<sequence>MHLLRSALVAVLCGALVATAGPLSSLETAASASPAQQPSKPKKQRYEVTPGITFNSPIGSRATKNHINYKIIGAINHARPGSSIKIMTWNFQSPQAATALVNAQKRGVVVRLLMDASNNDEDTPNPSFRRLRAELAAGNKGKKRPENRSIAKTCTGSCRGKGGSAHAKFFLFSKTGASPYVFMQGSANLTVAAAYNQWNELFTYVGRKDMYRFAGGVFNQMWRDKPIKQPYTTFSRGGFGLTFSPYAGKAIKSDPVQDALDMVRCRGAVDSGNKRGRTIVRSAPDVIRGNRGMVAAKRLKALWDSGCDVRIVYTVMGVAVRKVLRGSGGRGAVPMRHLVQDFDGDGDFDNYFHIKVLTINGVVGKDRTTYVAYNGSSNTSDLSTHSDENIGTLHGKRYTLRYQDHIDYWFDNPPPDGKYDGTDDGTGGGAAGRLALPRVVDPYVNVDLD</sequence>
<dbReference type="Proteomes" id="UP001596135">
    <property type="component" value="Unassembled WGS sequence"/>
</dbReference>
<dbReference type="PANTHER" id="PTHR43856:SF1">
    <property type="entry name" value="MITOCHONDRIAL CARDIOLIPIN HYDROLASE"/>
    <property type="match status" value="1"/>
</dbReference>
<comment type="similarity">
    <text evidence="2">Belongs to the phospholipase D family.</text>
</comment>
<accession>A0ABW1LPF7</accession>
<feature type="region of interest" description="Disordered" evidence="7">
    <location>
        <begin position="413"/>
        <end position="432"/>
    </location>
</feature>
<comment type="caution">
    <text evidence="10">The sequence shown here is derived from an EMBL/GenBank/DDBJ whole genome shotgun (WGS) entry which is preliminary data.</text>
</comment>
<dbReference type="EC" id="3.1.4.4" evidence="3"/>